<proteinExistence type="predicted"/>
<dbReference type="EMBL" id="JBHFNR010000032">
    <property type="protein sequence ID" value="MFB2892385.1"/>
    <property type="molecule type" value="Genomic_DNA"/>
</dbReference>
<reference evidence="1 2" key="1">
    <citation type="submission" date="2024-09" db="EMBL/GenBank/DDBJ databases">
        <title>Floridaenema gen nov. (Aerosakkonemataceae, Aerosakkonematales ord. nov., Cyanobacteria) from benthic tropical and subtropical fresh waters, with the description of four new species.</title>
        <authorList>
            <person name="Moretto J.A."/>
            <person name="Berthold D.E."/>
            <person name="Lefler F.W."/>
            <person name="Huang I.-S."/>
            <person name="Laughinghouse H. IV."/>
        </authorList>
    </citation>
    <scope>NUCLEOTIDE SEQUENCE [LARGE SCALE GENOMIC DNA]</scope>
    <source>
        <strain evidence="1 2">BLCC-F50</strain>
    </source>
</reference>
<name>A0ABV4XLF8_9CYAN</name>
<protein>
    <submittedName>
        <fullName evidence="1">Uncharacterized protein</fullName>
    </submittedName>
</protein>
<keyword evidence="2" id="KW-1185">Reference proteome</keyword>
<sequence length="48" mass="5565">MQKIQKIGDRSMEEHSLSQQVWHEMTRTFAVLAHKLDRNAQTDNLGAN</sequence>
<evidence type="ECO:0000313" key="1">
    <source>
        <dbReference type="EMBL" id="MFB2892385.1"/>
    </source>
</evidence>
<organism evidence="1 2">
    <name type="scientific">Floridaenema flaviceps BLCC-F50</name>
    <dbReference type="NCBI Taxonomy" id="3153642"/>
    <lineage>
        <taxon>Bacteria</taxon>
        <taxon>Bacillati</taxon>
        <taxon>Cyanobacteriota</taxon>
        <taxon>Cyanophyceae</taxon>
        <taxon>Oscillatoriophycideae</taxon>
        <taxon>Aerosakkonematales</taxon>
        <taxon>Aerosakkonemataceae</taxon>
        <taxon>Floridanema</taxon>
        <taxon>Floridanema flaviceps</taxon>
    </lineage>
</organism>
<comment type="caution">
    <text evidence="1">The sequence shown here is derived from an EMBL/GenBank/DDBJ whole genome shotgun (WGS) entry which is preliminary data.</text>
</comment>
<gene>
    <name evidence="1" type="ORF">ACE1CI_05500</name>
</gene>
<evidence type="ECO:0000313" key="2">
    <source>
        <dbReference type="Proteomes" id="UP001576784"/>
    </source>
</evidence>
<dbReference type="RefSeq" id="WP_413262056.1">
    <property type="nucleotide sequence ID" value="NZ_JBHFNR010000032.1"/>
</dbReference>
<accession>A0ABV4XLF8</accession>
<dbReference type="Proteomes" id="UP001576784">
    <property type="component" value="Unassembled WGS sequence"/>
</dbReference>